<protein>
    <submittedName>
        <fullName evidence="1">Uncharacterized protein</fullName>
    </submittedName>
</protein>
<name>A0A9X2ZD36_9FLAO</name>
<dbReference type="InterPro" id="IPR041055">
    <property type="entry name" value="Kinase-PolyVal"/>
</dbReference>
<dbReference type="RefSeq" id="WP_264206468.1">
    <property type="nucleotide sequence ID" value="NZ_JAOZEW010000011.1"/>
</dbReference>
<organism evidence="1 2">
    <name type="scientific">Flavobacterium shii</name>
    <dbReference type="NCBI Taxonomy" id="2987687"/>
    <lineage>
        <taxon>Bacteria</taxon>
        <taxon>Pseudomonadati</taxon>
        <taxon>Bacteroidota</taxon>
        <taxon>Flavobacteriia</taxon>
        <taxon>Flavobacteriales</taxon>
        <taxon>Flavobacteriaceae</taxon>
        <taxon>Flavobacterium</taxon>
    </lineage>
</organism>
<gene>
    <name evidence="1" type="ORF">OIU83_11855</name>
</gene>
<reference evidence="1" key="1">
    <citation type="submission" date="2022-10" db="EMBL/GenBank/DDBJ databases">
        <title>Two novel species of Flavobacterium.</title>
        <authorList>
            <person name="Liu Q."/>
            <person name="Xin Y.-H."/>
        </authorList>
    </citation>
    <scope>NUCLEOTIDE SEQUENCE</scope>
    <source>
        <strain evidence="1">LS1R49</strain>
    </source>
</reference>
<dbReference type="Proteomes" id="UP001151079">
    <property type="component" value="Unassembled WGS sequence"/>
</dbReference>
<comment type="caution">
    <text evidence="1">The sequence shown here is derived from an EMBL/GenBank/DDBJ whole genome shotgun (WGS) entry which is preliminary data.</text>
</comment>
<evidence type="ECO:0000313" key="1">
    <source>
        <dbReference type="EMBL" id="MCV9928355.1"/>
    </source>
</evidence>
<keyword evidence="2" id="KW-1185">Reference proteome</keyword>
<proteinExistence type="predicted"/>
<dbReference type="Pfam" id="PF18762">
    <property type="entry name" value="Kinase-PolyVal"/>
    <property type="match status" value="1"/>
</dbReference>
<dbReference type="EMBL" id="JAOZEW010000011">
    <property type="protein sequence ID" value="MCV9928355.1"/>
    <property type="molecule type" value="Genomic_DNA"/>
</dbReference>
<evidence type="ECO:0000313" key="2">
    <source>
        <dbReference type="Proteomes" id="UP001151079"/>
    </source>
</evidence>
<dbReference type="AlphaFoldDB" id="A0A9X2ZD36"/>
<accession>A0A9X2ZD36</accession>
<sequence length="215" mass="24935">MKYELQSIISGKGKVKHGTTIQATTSYLSRSQSSSEMAKGFKHFKEQETEALEKFITENNLWVLDINIDNYVSEGAEQKVYLKDGKNVIKLNDSIYYNSWLDYLNNLLLNNYFFPDTAYKLLGFHKETDTLYAVVEQPFVKATEKTNLDLVKKFMLANGFLNTKNNDYYNPELGIILEDLHDENVLTENGILQFIDTVFYINDVFYENKNPNTKI</sequence>